<organism evidence="3 4">
    <name type="scientific">Pseudoalteromonas luteoviolacea S4054</name>
    <dbReference type="NCBI Taxonomy" id="1129367"/>
    <lineage>
        <taxon>Bacteria</taxon>
        <taxon>Pseudomonadati</taxon>
        <taxon>Pseudomonadota</taxon>
        <taxon>Gammaproteobacteria</taxon>
        <taxon>Alteromonadales</taxon>
        <taxon>Pseudoalteromonadaceae</taxon>
        <taxon>Pseudoalteromonas</taxon>
    </lineage>
</organism>
<keyword evidence="1" id="KW-0732">Signal</keyword>
<feature type="chain" id="PRO_5002499687" description="DUF6265 domain-containing protein" evidence="1">
    <location>
        <begin position="20"/>
        <end position="154"/>
    </location>
</feature>
<feature type="signal peptide" evidence="1">
    <location>
        <begin position="1"/>
        <end position="19"/>
    </location>
</feature>
<protein>
    <recommendedName>
        <fullName evidence="2">DUF6265 domain-containing protein</fullName>
    </recommendedName>
</protein>
<sequence>MLKIIGLVILLSFAFHTQAQTTRCDSLGALSWLVGDWSSKSSKLKINESWKKISNQTYEGHGETYSIKTDRVVSAETLRLVEMSGEVFYFAKVASNELPIAFKLISCTTDTVVFENSKHDFPKKLHYQRFASNKMTVTVSGEQDKGFSIDFITE</sequence>
<evidence type="ECO:0000313" key="3">
    <source>
        <dbReference type="EMBL" id="KKE84343.1"/>
    </source>
</evidence>
<evidence type="ECO:0000259" key="2">
    <source>
        <dbReference type="Pfam" id="PF19780"/>
    </source>
</evidence>
<comment type="caution">
    <text evidence="3">The sequence shown here is derived from an EMBL/GenBank/DDBJ whole genome shotgun (WGS) entry which is preliminary data.</text>
</comment>
<dbReference type="RefSeq" id="WP_046355590.1">
    <property type="nucleotide sequence ID" value="NZ_AUXW01000138.1"/>
</dbReference>
<dbReference type="Pfam" id="PF19780">
    <property type="entry name" value="DUF6265"/>
    <property type="match status" value="1"/>
</dbReference>
<dbReference type="EMBL" id="AUXW01000138">
    <property type="protein sequence ID" value="KKE84343.1"/>
    <property type="molecule type" value="Genomic_DNA"/>
</dbReference>
<dbReference type="Proteomes" id="UP000033434">
    <property type="component" value="Unassembled WGS sequence"/>
</dbReference>
<evidence type="ECO:0000313" key="4">
    <source>
        <dbReference type="Proteomes" id="UP000033434"/>
    </source>
</evidence>
<reference evidence="3 4" key="1">
    <citation type="journal article" date="2015" name="BMC Genomics">
        <title>Genome mining reveals unlocked bioactive potential of marine Gram-negative bacteria.</title>
        <authorList>
            <person name="Machado H."/>
            <person name="Sonnenschein E.C."/>
            <person name="Melchiorsen J."/>
            <person name="Gram L."/>
        </authorList>
    </citation>
    <scope>NUCLEOTIDE SEQUENCE [LARGE SCALE GENOMIC DNA]</scope>
    <source>
        <strain evidence="3 4">S4054</strain>
    </source>
</reference>
<dbReference type="PATRIC" id="fig|1129367.4.peg.1906"/>
<feature type="domain" description="DUF6265" evidence="2">
    <location>
        <begin position="31"/>
        <end position="140"/>
    </location>
</feature>
<gene>
    <name evidence="3" type="ORF">N479_10620</name>
</gene>
<accession>A0A0F6ADW1</accession>
<dbReference type="InterPro" id="IPR046232">
    <property type="entry name" value="DUF6265"/>
</dbReference>
<evidence type="ECO:0000256" key="1">
    <source>
        <dbReference type="SAM" id="SignalP"/>
    </source>
</evidence>
<dbReference type="AlphaFoldDB" id="A0A0F6ADW1"/>
<proteinExistence type="predicted"/>
<name>A0A0F6ADW1_9GAMM</name>